<evidence type="ECO:0000313" key="2">
    <source>
        <dbReference type="EMBL" id="GGH71179.1"/>
    </source>
</evidence>
<evidence type="ECO:0000313" key="3">
    <source>
        <dbReference type="Proteomes" id="UP000627292"/>
    </source>
</evidence>
<dbReference type="InterPro" id="IPR036291">
    <property type="entry name" value="NAD(P)-bd_dom_sf"/>
</dbReference>
<reference evidence="2" key="1">
    <citation type="journal article" date="2014" name="Int. J. Syst. Evol. Microbiol.">
        <title>Complete genome sequence of Corynebacterium casei LMG S-19264T (=DSM 44701T), isolated from a smear-ripened cheese.</title>
        <authorList>
            <consortium name="US DOE Joint Genome Institute (JGI-PGF)"/>
            <person name="Walter F."/>
            <person name="Albersmeier A."/>
            <person name="Kalinowski J."/>
            <person name="Ruckert C."/>
        </authorList>
    </citation>
    <scope>NUCLEOTIDE SEQUENCE</scope>
    <source>
        <strain evidence="2">CGMCC 1.15290</strain>
    </source>
</reference>
<keyword evidence="3" id="KW-1185">Reference proteome</keyword>
<accession>A0A917IZB8</accession>
<reference evidence="2" key="2">
    <citation type="submission" date="2020-09" db="EMBL/GenBank/DDBJ databases">
        <authorList>
            <person name="Sun Q."/>
            <person name="Zhou Y."/>
        </authorList>
    </citation>
    <scope>NUCLEOTIDE SEQUENCE</scope>
    <source>
        <strain evidence="2">CGMCC 1.15290</strain>
    </source>
</reference>
<dbReference type="Proteomes" id="UP000627292">
    <property type="component" value="Unassembled WGS sequence"/>
</dbReference>
<dbReference type="AlphaFoldDB" id="A0A917IZB8"/>
<dbReference type="PANTHER" id="PTHR43162">
    <property type="match status" value="1"/>
</dbReference>
<dbReference type="Gene3D" id="3.90.25.10">
    <property type="entry name" value="UDP-galactose 4-epimerase, domain 1"/>
    <property type="match status" value="1"/>
</dbReference>
<dbReference type="InterPro" id="IPR008030">
    <property type="entry name" value="NmrA-like"/>
</dbReference>
<evidence type="ECO:0000259" key="1">
    <source>
        <dbReference type="Pfam" id="PF05368"/>
    </source>
</evidence>
<dbReference type="Pfam" id="PF05368">
    <property type="entry name" value="NmrA"/>
    <property type="match status" value="1"/>
</dbReference>
<gene>
    <name evidence="2" type="ORF">GCM10011379_30250</name>
</gene>
<name>A0A917IZB8_9BACT</name>
<comment type="caution">
    <text evidence="2">The sequence shown here is derived from an EMBL/GenBank/DDBJ whole genome shotgun (WGS) entry which is preliminary data.</text>
</comment>
<dbReference type="EMBL" id="BMIB01000003">
    <property type="protein sequence ID" value="GGH71179.1"/>
    <property type="molecule type" value="Genomic_DNA"/>
</dbReference>
<feature type="domain" description="NmrA-like" evidence="1">
    <location>
        <begin position="2"/>
        <end position="262"/>
    </location>
</feature>
<dbReference type="Gene3D" id="3.40.50.720">
    <property type="entry name" value="NAD(P)-binding Rossmann-like Domain"/>
    <property type="match status" value="1"/>
</dbReference>
<organism evidence="2 3">
    <name type="scientific">Filimonas zeae</name>
    <dbReference type="NCBI Taxonomy" id="1737353"/>
    <lineage>
        <taxon>Bacteria</taxon>
        <taxon>Pseudomonadati</taxon>
        <taxon>Bacteroidota</taxon>
        <taxon>Chitinophagia</taxon>
        <taxon>Chitinophagales</taxon>
        <taxon>Chitinophagaceae</taxon>
        <taxon>Filimonas</taxon>
    </lineage>
</organism>
<sequence>MKIAIGAATGNIGSKVATLLAQQGHETILLGRSAEKLQALAIPNAVIATADIADATAITAATQNVDALFWLVPPGTTAQSFQTWYQDIAAAGAAAVTANYIPRVVTVSCIGAGAAPDLGTVTYAAYLEEAFNNTSASVVHLRPGYFMDNFLLQQAAIEQGYFTFPYAPDHDIPFISSEDIAAVAAGYLADNNWSGKWTRNLMGPANITPEQAAGIFTEALGKPVVYQRQSNEELQNQLQAFGLNKVMTHEIMHLYAALGDTDGVYATPRTAEAYTPTTLRQFIQNRLLTQS</sequence>
<proteinExistence type="predicted"/>
<dbReference type="PANTHER" id="PTHR43162:SF1">
    <property type="entry name" value="PRESTALK A DIFFERENTIATION PROTEIN A"/>
    <property type="match status" value="1"/>
</dbReference>
<dbReference type="SUPFAM" id="SSF51735">
    <property type="entry name" value="NAD(P)-binding Rossmann-fold domains"/>
    <property type="match status" value="1"/>
</dbReference>
<dbReference type="InterPro" id="IPR051604">
    <property type="entry name" value="Ergot_Alk_Oxidoreductase"/>
</dbReference>
<protein>
    <submittedName>
        <fullName evidence="2">Nucleotide-diphosphate-sugar epimerase</fullName>
    </submittedName>
</protein>
<dbReference type="RefSeq" id="WP_188953678.1">
    <property type="nucleotide sequence ID" value="NZ_BMIB01000003.1"/>
</dbReference>